<dbReference type="SUPFAM" id="SSF48452">
    <property type="entry name" value="TPR-like"/>
    <property type="match status" value="1"/>
</dbReference>
<dbReference type="PANTHER" id="PTHR37841">
    <property type="entry name" value="GLR2918 PROTEIN"/>
    <property type="match status" value="1"/>
</dbReference>
<dbReference type="InterPro" id="IPR037126">
    <property type="entry name" value="PdaC/RsiV-like_sf"/>
</dbReference>
<dbReference type="PANTHER" id="PTHR37841:SF1">
    <property type="entry name" value="DUF3298 DOMAIN-CONTAINING PROTEIN"/>
    <property type="match status" value="1"/>
</dbReference>
<reference evidence="2" key="1">
    <citation type="submission" date="2020-03" db="EMBL/GenBank/DDBJ databases">
        <title>Draft sequencing of Paenibacilllus sp. S3N08.</title>
        <authorList>
            <person name="Kim D.-U."/>
        </authorList>
    </citation>
    <scope>NUCLEOTIDE SEQUENCE</scope>
    <source>
        <strain evidence="2">S3N08</strain>
    </source>
</reference>
<proteinExistence type="predicted"/>
<dbReference type="InterPro" id="IPR021729">
    <property type="entry name" value="DUF3298"/>
</dbReference>
<dbReference type="Pfam" id="PF14903">
    <property type="entry name" value="WG_beta_rep"/>
    <property type="match status" value="6"/>
</dbReference>
<keyword evidence="3" id="KW-1185">Reference proteome</keyword>
<feature type="domain" description="DUF3298" evidence="1">
    <location>
        <begin position="781"/>
        <end position="856"/>
    </location>
</feature>
<evidence type="ECO:0000313" key="2">
    <source>
        <dbReference type="EMBL" id="NHN34571.1"/>
    </source>
</evidence>
<evidence type="ECO:0000313" key="3">
    <source>
        <dbReference type="Proteomes" id="UP001165962"/>
    </source>
</evidence>
<dbReference type="InterPro" id="IPR011990">
    <property type="entry name" value="TPR-like_helical_dom_sf"/>
</dbReference>
<protein>
    <submittedName>
        <fullName evidence="2">DUF3298 domain-containing protein</fullName>
    </submittedName>
</protein>
<sequence length="876" mass="96717">MIKNETELVLIQLVRANLPPSAELLMLSAPAAEPTGGLAGAPAAAPWASASTAAQWPIAASPQAAILQADLTGDGQPEIAAAYRINGESHVLVLGYYGNSWQPIAHLKGPGYGISLLSAAPITARGRSNLIVGWQAGAIWSKLSVYEWTPQGMKDIAPADMNYGYREIEDMPSTDHTGQDGIAEIALWIHDTGEAYQVEVLRWERAKGISEFVPALDVYPYYFRKVAHYYETLTRQHPDYAFYWYYLADAQYKAGLPQAAAASLEVALSLQQPYPSKDALQHLQQLIQLQLAQRRMPELRAGGLFPAHLKTITGTKWGFIDSKGDWLIGPQFEYANDFQESGFAVVQANGLNGIIDATGKYVVPPIYDSISPFSEGRAVVIDKQGFKVIDQKGRVLTGKPYSYIAPYSNGRAAFTKAQAAGGSQTGSELYGYLDLSGKEAIPAKYLQAGDFRDGKAVVQLKAKEFALIRPDGKRITMYPYAFVGALGNGLLPFQKEASGKYGYINERGKIIISPQYTMAFAFEDGAAVVNMAEDYGSLYGLVDRDANFLIKPIYDVVRPLGEQRVALGKAIDPKQPFIGSNYAIADINGKLLTDFQYQDVSDYKQGLASVTNGSQTFFIDLTGKAATGYPRLEGSGTLAIMNELIQANVDQRLSYLDRSGHVVWRTNTVIPLRPPFRVKEHKYKPNKDYLVYYPQVEGMNDPAAEQQVNERLMVLSQVKNVPNDVQLDYSYTGDYEVAFFQKNLLELKLEGYHFPFGAAHGMPTRLYTTTNLVNGHSYGLSDLFKSGSNYVQVLSAIVAEQIKEDPQYDYVFPDTYKGIKADQPFYVTGDALHLYFEPYEIAPYVAGFPTFTIPFSSIMNIIAVNGEFWRAFQPIG</sequence>
<dbReference type="Gene3D" id="3.30.565.40">
    <property type="entry name" value="Fervidobacterium nodosum Rt17-B1 like"/>
    <property type="match status" value="1"/>
</dbReference>
<comment type="caution">
    <text evidence="2">The sequence shown here is derived from an EMBL/GenBank/DDBJ whole genome shotgun (WGS) entry which is preliminary data.</text>
</comment>
<name>A0ABX0JKJ1_9BACL</name>
<dbReference type="RefSeq" id="WP_166155692.1">
    <property type="nucleotide sequence ID" value="NZ_JAAOIW010000020.1"/>
</dbReference>
<evidence type="ECO:0000259" key="1">
    <source>
        <dbReference type="Pfam" id="PF11738"/>
    </source>
</evidence>
<gene>
    <name evidence="2" type="ORF">G9U52_32820</name>
</gene>
<dbReference type="InterPro" id="IPR032774">
    <property type="entry name" value="WG_beta_rep"/>
</dbReference>
<dbReference type="Gene3D" id="3.90.640.20">
    <property type="entry name" value="Heat-shock cognate protein, ATPase"/>
    <property type="match status" value="1"/>
</dbReference>
<dbReference type="EMBL" id="JAAOIW010000020">
    <property type="protein sequence ID" value="NHN34571.1"/>
    <property type="molecule type" value="Genomic_DNA"/>
</dbReference>
<organism evidence="2 3">
    <name type="scientific">Paenibacillus agricola</name>
    <dbReference type="NCBI Taxonomy" id="2716264"/>
    <lineage>
        <taxon>Bacteria</taxon>
        <taxon>Bacillati</taxon>
        <taxon>Bacillota</taxon>
        <taxon>Bacilli</taxon>
        <taxon>Bacillales</taxon>
        <taxon>Paenibacillaceae</taxon>
        <taxon>Paenibacillus</taxon>
    </lineage>
</organism>
<dbReference type="Proteomes" id="UP001165962">
    <property type="component" value="Unassembled WGS sequence"/>
</dbReference>
<accession>A0ABX0JKJ1</accession>
<dbReference type="Pfam" id="PF11738">
    <property type="entry name" value="DUF3298"/>
    <property type="match status" value="1"/>
</dbReference>
<dbReference type="Gene3D" id="1.25.40.10">
    <property type="entry name" value="Tetratricopeptide repeat domain"/>
    <property type="match status" value="1"/>
</dbReference>